<dbReference type="InterPro" id="IPR052021">
    <property type="entry name" value="Type-I_RS_S_subunit"/>
</dbReference>
<dbReference type="GO" id="GO:0003677">
    <property type="term" value="F:DNA binding"/>
    <property type="evidence" value="ECO:0007669"/>
    <property type="project" value="UniProtKB-KW"/>
</dbReference>
<gene>
    <name evidence="5" type="ORF">AMD02_01680</name>
</gene>
<proteinExistence type="inferred from homology"/>
<dbReference type="Pfam" id="PF01420">
    <property type="entry name" value="Methylase_S"/>
    <property type="match status" value="2"/>
</dbReference>
<dbReference type="PATRIC" id="fig|136160.3.peg.537"/>
<dbReference type="GO" id="GO:0009307">
    <property type="term" value="P:DNA restriction-modification system"/>
    <property type="evidence" value="ECO:0007669"/>
    <property type="project" value="UniProtKB-KW"/>
</dbReference>
<feature type="domain" description="Type I restriction modification DNA specificity" evidence="4">
    <location>
        <begin position="19"/>
        <end position="178"/>
    </location>
</feature>
<dbReference type="RefSeq" id="WP_053430234.1">
    <property type="nucleotide sequence ID" value="NZ_CP040441.1"/>
</dbReference>
<evidence type="ECO:0000256" key="1">
    <source>
        <dbReference type="ARBA" id="ARBA00010923"/>
    </source>
</evidence>
<sequence>MFDIVPIENTSIEIIDGDRGKNYPKQTDFYDKGYCLFLNAKNVTVSGFDFQNTIFITQEHDELLRKGKLTRGDIVLTTRGTVGNVAIYDENVPYDNIRINSGMVILRNTKNEYCNEYLYYLLQSKFVQNQIHSIKTGSAQPQLPIKLLKKIDLIIPPLSVQKNIANKITSLQKKISKNKYYIRILEELIQAIYKDWFIDFNFSKDIDQHREGIPNGWVYSNVFNNINEIREKNIDNLNYPVLSVVKEGEFKLSDDVFTKQVYSKKTTNYKIVRRNQVAYNPARANIGSIAMLTDFDVGLVSPIYVVFELKETITPTFFYYYMKQPMFLENIKHHAIGTTRQNFPFEAFKMFDIIVPPMELQLRFEEIAKPIEQKIAKLKEENDVLAEIRDTLLPKLISGELPVEVGEAQ</sequence>
<accession>A0A0M0KGZ8</accession>
<evidence type="ECO:0000256" key="2">
    <source>
        <dbReference type="ARBA" id="ARBA00022747"/>
    </source>
</evidence>
<protein>
    <recommendedName>
        <fullName evidence="4">Type I restriction modification DNA specificity domain-containing protein</fullName>
    </recommendedName>
</protein>
<keyword evidence="3" id="KW-0238">DNA-binding</keyword>
<dbReference type="PANTHER" id="PTHR30408">
    <property type="entry name" value="TYPE-1 RESTRICTION ENZYME ECOKI SPECIFICITY PROTEIN"/>
    <property type="match status" value="1"/>
</dbReference>
<reference evidence="5" key="1">
    <citation type="submission" date="2015-08" db="EMBL/GenBank/DDBJ databases">
        <title>Complete DNA Sequence of Pseudomonas syringae pv. actinidiae, the Causal Agent of Kiwifruit Canker Disease.</title>
        <authorList>
            <person name="Rikkerink E.H.A."/>
            <person name="Fineran P.C."/>
        </authorList>
    </citation>
    <scope>NUCLEOTIDE SEQUENCE</scope>
    <source>
        <strain evidence="5">DSM 13666</strain>
    </source>
</reference>
<dbReference type="Gene3D" id="3.90.220.20">
    <property type="entry name" value="DNA methylase specificity domains"/>
    <property type="match status" value="2"/>
</dbReference>
<dbReference type="InterPro" id="IPR044946">
    <property type="entry name" value="Restrct_endonuc_typeI_TRD_sf"/>
</dbReference>
<dbReference type="GeneID" id="87599201"/>
<evidence type="ECO:0000313" key="5">
    <source>
        <dbReference type="EMBL" id="KOO37698.1"/>
    </source>
</evidence>
<dbReference type="SUPFAM" id="SSF116734">
    <property type="entry name" value="DNA methylase specificity domain"/>
    <property type="match status" value="2"/>
</dbReference>
<dbReference type="PANTHER" id="PTHR30408:SF13">
    <property type="entry name" value="TYPE I RESTRICTION ENZYME HINDI SPECIFICITY SUBUNIT"/>
    <property type="match status" value="1"/>
</dbReference>
<dbReference type="AlphaFoldDB" id="A0A0M0KGZ8"/>
<comment type="caution">
    <text evidence="5">The sequence shown here is derived from an EMBL/GenBank/DDBJ whole genome shotgun (WGS) entry which is preliminary data.</text>
</comment>
<comment type="similarity">
    <text evidence="1">Belongs to the type-I restriction system S methylase family.</text>
</comment>
<organism evidence="5">
    <name type="scientific">Halalkalibacterium halodurans</name>
    <name type="common">Bacillus halodurans</name>
    <dbReference type="NCBI Taxonomy" id="86665"/>
    <lineage>
        <taxon>Bacteria</taxon>
        <taxon>Bacillati</taxon>
        <taxon>Bacillota</taxon>
        <taxon>Bacilli</taxon>
        <taxon>Bacillales</taxon>
        <taxon>Bacillaceae</taxon>
        <taxon>Halalkalibacterium (ex Joshi et al. 2022)</taxon>
    </lineage>
</organism>
<dbReference type="InterPro" id="IPR000055">
    <property type="entry name" value="Restrct_endonuc_typeI_TRD"/>
</dbReference>
<dbReference type="EMBL" id="LILD01000001">
    <property type="protein sequence ID" value="KOO37698.1"/>
    <property type="molecule type" value="Genomic_DNA"/>
</dbReference>
<keyword evidence="2" id="KW-0680">Restriction system</keyword>
<evidence type="ECO:0000259" key="4">
    <source>
        <dbReference type="Pfam" id="PF01420"/>
    </source>
</evidence>
<evidence type="ECO:0000256" key="3">
    <source>
        <dbReference type="ARBA" id="ARBA00023125"/>
    </source>
</evidence>
<feature type="domain" description="Type I restriction modification DNA specificity" evidence="4">
    <location>
        <begin position="236"/>
        <end position="382"/>
    </location>
</feature>
<name>A0A0M0KGZ8_ALKHA</name>